<keyword evidence="3" id="KW-0813">Transport</keyword>
<comment type="similarity">
    <text evidence="2">Belongs to the cation diffusion facilitator (CDF) transporter (TC 2.A.4) family. SLC30A subfamily.</text>
</comment>
<feature type="transmembrane region" description="Helical" evidence="9">
    <location>
        <begin position="178"/>
        <end position="196"/>
    </location>
</feature>
<dbReference type="AlphaFoldDB" id="A0AAN8YUJ8"/>
<organism evidence="11 12">
    <name type="scientific">Dillenia turbinata</name>
    <dbReference type="NCBI Taxonomy" id="194707"/>
    <lineage>
        <taxon>Eukaryota</taxon>
        <taxon>Viridiplantae</taxon>
        <taxon>Streptophyta</taxon>
        <taxon>Embryophyta</taxon>
        <taxon>Tracheophyta</taxon>
        <taxon>Spermatophyta</taxon>
        <taxon>Magnoliopsida</taxon>
        <taxon>eudicotyledons</taxon>
        <taxon>Gunneridae</taxon>
        <taxon>Pentapetalae</taxon>
        <taxon>Dilleniales</taxon>
        <taxon>Dilleniaceae</taxon>
        <taxon>Dillenia</taxon>
    </lineage>
</organism>
<feature type="domain" description="Cation efflux protein transmembrane" evidence="10">
    <location>
        <begin position="435"/>
        <end position="571"/>
    </location>
</feature>
<feature type="transmembrane region" description="Helical" evidence="9">
    <location>
        <begin position="434"/>
        <end position="454"/>
    </location>
</feature>
<keyword evidence="7 9" id="KW-0472">Membrane</keyword>
<dbReference type="InterPro" id="IPR058533">
    <property type="entry name" value="Cation_efflux_TM"/>
</dbReference>
<feature type="transmembrane region" description="Helical" evidence="9">
    <location>
        <begin position="763"/>
        <end position="784"/>
    </location>
</feature>
<reference evidence="11 12" key="1">
    <citation type="submission" date="2023-12" db="EMBL/GenBank/DDBJ databases">
        <title>A high-quality genome assembly for Dillenia turbinata (Dilleniales).</title>
        <authorList>
            <person name="Chanderbali A."/>
        </authorList>
    </citation>
    <scope>NUCLEOTIDE SEQUENCE [LARGE SCALE GENOMIC DNA]</scope>
    <source>
        <strain evidence="11">LSX21</strain>
        <tissue evidence="11">Leaf</tissue>
    </source>
</reference>
<comment type="subcellular location">
    <subcellularLocation>
        <location evidence="1">Membrane</location>
        <topology evidence="1">Multi-pass membrane protein</topology>
    </subcellularLocation>
</comment>
<evidence type="ECO:0000256" key="2">
    <source>
        <dbReference type="ARBA" id="ARBA00008873"/>
    </source>
</evidence>
<evidence type="ECO:0000256" key="9">
    <source>
        <dbReference type="SAM" id="Phobius"/>
    </source>
</evidence>
<comment type="caution">
    <text evidence="11">The sequence shown here is derived from an EMBL/GenBank/DDBJ whole genome shotgun (WGS) entry which is preliminary data.</text>
</comment>
<feature type="region of interest" description="Disordered" evidence="8">
    <location>
        <begin position="1"/>
        <end position="31"/>
    </location>
</feature>
<gene>
    <name evidence="11" type="ORF">RJ641_022773</name>
</gene>
<evidence type="ECO:0000313" key="12">
    <source>
        <dbReference type="Proteomes" id="UP001370490"/>
    </source>
</evidence>
<dbReference type="EMBL" id="JBAMMX010000027">
    <property type="protein sequence ID" value="KAK6913172.1"/>
    <property type="molecule type" value="Genomic_DNA"/>
</dbReference>
<feature type="transmembrane region" description="Helical" evidence="9">
    <location>
        <begin position="82"/>
        <end position="101"/>
    </location>
</feature>
<dbReference type="PANTHER" id="PTHR45755">
    <property type="match status" value="1"/>
</dbReference>
<evidence type="ECO:0000313" key="11">
    <source>
        <dbReference type="EMBL" id="KAK6913172.1"/>
    </source>
</evidence>
<feature type="transmembrane region" description="Helical" evidence="9">
    <location>
        <begin position="460"/>
        <end position="480"/>
    </location>
</feature>
<evidence type="ECO:0000256" key="8">
    <source>
        <dbReference type="SAM" id="MobiDB-lite"/>
    </source>
</evidence>
<feature type="region of interest" description="Disordered" evidence="8">
    <location>
        <begin position="655"/>
        <end position="697"/>
    </location>
</feature>
<feature type="transmembrane region" description="Helical" evidence="9">
    <location>
        <begin position="790"/>
        <end position="812"/>
    </location>
</feature>
<protein>
    <submittedName>
        <fullName evidence="11">Cation efflux protein</fullName>
    </submittedName>
</protein>
<feature type="transmembrane region" description="Helical" evidence="9">
    <location>
        <begin position="532"/>
        <end position="555"/>
    </location>
</feature>
<evidence type="ECO:0000259" key="10">
    <source>
        <dbReference type="Pfam" id="PF01545"/>
    </source>
</evidence>
<evidence type="ECO:0000256" key="4">
    <source>
        <dbReference type="ARBA" id="ARBA00022692"/>
    </source>
</evidence>
<dbReference type="Pfam" id="PF01545">
    <property type="entry name" value="Cation_efflux"/>
    <property type="match status" value="2"/>
</dbReference>
<feature type="domain" description="Cation efflux protein transmembrane" evidence="10">
    <location>
        <begin position="750"/>
        <end position="820"/>
    </location>
</feature>
<accession>A0AAN8YUJ8</accession>
<feature type="transmembrane region" description="Helical" evidence="9">
    <location>
        <begin position="113"/>
        <end position="133"/>
    </location>
</feature>
<evidence type="ECO:0000256" key="7">
    <source>
        <dbReference type="ARBA" id="ARBA00023136"/>
    </source>
</evidence>
<feature type="compositionally biased region" description="Basic and acidic residues" evidence="8">
    <location>
        <begin position="601"/>
        <end position="612"/>
    </location>
</feature>
<dbReference type="NCBIfam" id="TIGR01297">
    <property type="entry name" value="CDF"/>
    <property type="match status" value="2"/>
</dbReference>
<feature type="compositionally biased region" description="Basic residues" evidence="8">
    <location>
        <begin position="663"/>
        <end position="679"/>
    </location>
</feature>
<feature type="compositionally biased region" description="Polar residues" evidence="8">
    <location>
        <begin position="21"/>
        <end position="31"/>
    </location>
</feature>
<feature type="compositionally biased region" description="Basic residues" evidence="8">
    <location>
        <begin position="572"/>
        <end position="586"/>
    </location>
</feature>
<feature type="transmembrane region" description="Helical" evidence="9">
    <location>
        <begin position="377"/>
        <end position="393"/>
    </location>
</feature>
<keyword evidence="12" id="KW-1185">Reference proteome</keyword>
<feature type="compositionally biased region" description="Basic residues" evidence="8">
    <location>
        <begin position="1"/>
        <end position="16"/>
    </location>
</feature>
<feature type="transmembrane region" description="Helical" evidence="9">
    <location>
        <begin position="293"/>
        <end position="316"/>
    </location>
</feature>
<feature type="compositionally biased region" description="Low complexity" evidence="8">
    <location>
        <begin position="52"/>
        <end position="77"/>
    </location>
</feature>
<dbReference type="InterPro" id="IPR027469">
    <property type="entry name" value="Cation_efflux_TMD_sf"/>
</dbReference>
<evidence type="ECO:0000256" key="3">
    <source>
        <dbReference type="ARBA" id="ARBA00022448"/>
    </source>
</evidence>
<dbReference type="GO" id="GO:0005794">
    <property type="term" value="C:Golgi apparatus"/>
    <property type="evidence" value="ECO:0007669"/>
    <property type="project" value="TreeGrafter"/>
</dbReference>
<feature type="transmembrane region" description="Helical" evidence="9">
    <location>
        <begin position="208"/>
        <end position="229"/>
    </location>
</feature>
<evidence type="ECO:0000256" key="5">
    <source>
        <dbReference type="ARBA" id="ARBA00022989"/>
    </source>
</evidence>
<evidence type="ECO:0000256" key="6">
    <source>
        <dbReference type="ARBA" id="ARBA00023065"/>
    </source>
</evidence>
<dbReference type="GO" id="GO:0016020">
    <property type="term" value="C:membrane"/>
    <property type="evidence" value="ECO:0007669"/>
    <property type="project" value="UniProtKB-SubCell"/>
</dbReference>
<dbReference type="GO" id="GO:0006882">
    <property type="term" value="P:intracellular zinc ion homeostasis"/>
    <property type="evidence" value="ECO:0007669"/>
    <property type="project" value="InterPro"/>
</dbReference>
<feature type="region of interest" description="Disordered" evidence="8">
    <location>
        <begin position="50"/>
        <end position="77"/>
    </location>
</feature>
<evidence type="ECO:0000256" key="1">
    <source>
        <dbReference type="ARBA" id="ARBA00004141"/>
    </source>
</evidence>
<dbReference type="InterPro" id="IPR045316">
    <property type="entry name" value="Msc2-like"/>
</dbReference>
<keyword evidence="4 9" id="KW-0812">Transmembrane</keyword>
<dbReference type="SUPFAM" id="SSF161111">
    <property type="entry name" value="Cation efflux protein transmembrane domain-like"/>
    <property type="match status" value="1"/>
</dbReference>
<dbReference type="GO" id="GO:0005385">
    <property type="term" value="F:zinc ion transmembrane transporter activity"/>
    <property type="evidence" value="ECO:0007669"/>
    <property type="project" value="InterPro"/>
</dbReference>
<proteinExistence type="inferred from homology"/>
<dbReference type="Proteomes" id="UP001370490">
    <property type="component" value="Unassembled WGS sequence"/>
</dbReference>
<dbReference type="InterPro" id="IPR002524">
    <property type="entry name" value="Cation_efflux"/>
</dbReference>
<dbReference type="FunFam" id="1.20.1510.10:FF:000033">
    <property type="entry name" value="Unplaced genomic scaffold supercont1.9, whole genome shotgun sequence"/>
    <property type="match status" value="1"/>
</dbReference>
<sequence>MADHHHHHRHNRHQQHRPNQITVPPRNSSPSFPFTSRPLPSPYPLYNVQSVTTPTSTPSKHRLSSSSLSLSSSKPSSKKSSLSFLFLLFNLRSLYALLPFLKSSRPSFSLFPFSFLLSLFSCLLTFSFSLFFQKPNQNQPIFALSQISPSQHRLLLFKSLVLSIVFVLRFQALKYCGTAAMILAELSGNVAARFLADSKNLGIKMTSSVYKVRGFLMLFIGLFLLSISWDRMECFPFSASNLGKLGFTLTPKENCVRIWPMLLPFFSGFLSCYERVSMNWVTIRPLGRKRVRLITLFFTTIMLFLPALVSVMMFGLDGNGVFSGNLGWPLANTVLFGVLLSENHSDEGLASFKDYGREYAVTFVCTLVLELFYFPELSLWGLLLCGLLLWIAVRELDSVHLRYVELGLESSESFMELIMKPIRHILSERKSRKIALFLLINTAYMVVEFVAGFMSNSLGLISDACHMLFDCAALAIGLYASYIARLPANGQFNYGRGRFEVLSGYVNAVFLVLVGSLIVVESFERILDPQEISTNSLLTVSIGGLVVNVVGLIFFHEEHHHAHGGSGSCSHSHSHSHSHLHSHSHSHSHDNHHGGCRHSHDHVGHDNKDHNHHQDCISNTCVNWSEHHEHHVGHQHTDNSTDCSKFGSTYDHNHDHSHCEHGHQHKLDHHDTHHHHHEHQHACGDVSVSTSRSSPHLFLEGHTGGNFHARGVDVNIHAHGSDSKSPSKDTGSQLREVQLDAKTLGETKKHHHHHHIDHNMEGIFLHVLADTMGSVGVVISTLLIKYKGWLVADPASSIFISVLIVSSVFPLLRNSAEILLQRIPRAHELELKEALSDVVKIKGVRGIRNMHIWSFTNTDVVGTLHLHVSMETNKDSVKAQVSQILHDAGVKDLTLQIEHVSTG</sequence>
<keyword evidence="6" id="KW-0406">Ion transport</keyword>
<feature type="transmembrane region" description="Helical" evidence="9">
    <location>
        <begin position="501"/>
        <end position="520"/>
    </location>
</feature>
<feature type="region of interest" description="Disordered" evidence="8">
    <location>
        <begin position="565"/>
        <end position="612"/>
    </location>
</feature>
<name>A0AAN8YUJ8_9MAGN</name>
<dbReference type="Gene3D" id="1.20.1510.10">
    <property type="entry name" value="Cation efflux protein transmembrane domain"/>
    <property type="match status" value="2"/>
</dbReference>
<feature type="transmembrane region" description="Helical" evidence="9">
    <location>
        <begin position="154"/>
        <end position="172"/>
    </location>
</feature>
<dbReference type="PANTHER" id="PTHR45755:SF4">
    <property type="entry name" value="ZINC TRANSPORTER 7"/>
    <property type="match status" value="1"/>
</dbReference>
<feature type="transmembrane region" description="Helical" evidence="9">
    <location>
        <begin position="256"/>
        <end position="273"/>
    </location>
</feature>
<keyword evidence="5 9" id="KW-1133">Transmembrane helix</keyword>